<comment type="caution">
    <text evidence="1">The sequence shown here is derived from an EMBL/GenBank/DDBJ whole genome shotgun (WGS) entry which is preliminary data.</text>
</comment>
<keyword evidence="2" id="KW-1185">Reference proteome</keyword>
<proteinExistence type="predicted"/>
<organism evidence="1 2">
    <name type="scientific">Dryococelus australis</name>
    <dbReference type="NCBI Taxonomy" id="614101"/>
    <lineage>
        <taxon>Eukaryota</taxon>
        <taxon>Metazoa</taxon>
        <taxon>Ecdysozoa</taxon>
        <taxon>Arthropoda</taxon>
        <taxon>Hexapoda</taxon>
        <taxon>Insecta</taxon>
        <taxon>Pterygota</taxon>
        <taxon>Neoptera</taxon>
        <taxon>Polyneoptera</taxon>
        <taxon>Phasmatodea</taxon>
        <taxon>Verophasmatodea</taxon>
        <taxon>Anareolatae</taxon>
        <taxon>Phasmatidae</taxon>
        <taxon>Eurycanthinae</taxon>
        <taxon>Dryococelus</taxon>
    </lineage>
</organism>
<sequence>MTNRLPFAPLRQTQLALHEAFGGACGYEHLRRKKQQPERQRFVWGSWAAAIPKDITRDPLTEQCWGIRKHSEKTHPSLAISASSPTYENTIVALTRLPGPTCVSEASGVRALTITEDKQQPLMLPTSKESPRHFVSTYLSILWRGKCGSVPSAFESGTVGANLRHLHSNWFASDDLDRLPQFSKVVHLQCTIGKFFPSTASEVRQQFFSVISPVIPLPLLWIRPSVRSGPQWSSGQTTHLPRRRTDVRFPAGSLPDFRTWELCQTTPPVGGFSRGSSVSPTLVFRRRSNSLRPHRNSYRDARHSTPAFDSCIGGGRVSARNTRRRDIRPTLSLKAVHDKVSYFEIDL</sequence>
<accession>A0ABQ9IBK7</accession>
<reference evidence="1 2" key="1">
    <citation type="submission" date="2023-02" db="EMBL/GenBank/DDBJ databases">
        <title>LHISI_Scaffold_Assembly.</title>
        <authorList>
            <person name="Stuart O.P."/>
            <person name="Cleave R."/>
            <person name="Magrath M.J.L."/>
            <person name="Mikheyev A.S."/>
        </authorList>
    </citation>
    <scope>NUCLEOTIDE SEQUENCE [LARGE SCALE GENOMIC DNA]</scope>
    <source>
        <strain evidence="1">Daus_M_001</strain>
        <tissue evidence="1">Leg muscle</tissue>
    </source>
</reference>
<protein>
    <submittedName>
        <fullName evidence="1">Uncharacterized protein</fullName>
    </submittedName>
</protein>
<evidence type="ECO:0000313" key="1">
    <source>
        <dbReference type="EMBL" id="KAJ8893691.1"/>
    </source>
</evidence>
<gene>
    <name evidence="1" type="ORF">PR048_006291</name>
</gene>
<dbReference type="EMBL" id="JARBHB010000002">
    <property type="protein sequence ID" value="KAJ8893691.1"/>
    <property type="molecule type" value="Genomic_DNA"/>
</dbReference>
<dbReference type="Proteomes" id="UP001159363">
    <property type="component" value="Chromosome 2"/>
</dbReference>
<evidence type="ECO:0000313" key="2">
    <source>
        <dbReference type="Proteomes" id="UP001159363"/>
    </source>
</evidence>
<name>A0ABQ9IBK7_9NEOP</name>